<evidence type="ECO:0000313" key="10">
    <source>
        <dbReference type="EMBL" id="GGZ24015.1"/>
    </source>
</evidence>
<sequence length="385" mass="41336">MALMALGVDTMLPALPQMGIDLKADSQNHLQWIIVAYFSGAGVGQLFFGTLSDWLGRRRVLIAGVLAYVVMSFAAAAATALPAMIALRFLQGVAASSANVIPRSIVRDRYVGSTMAKVTSMIYVVFLMVPVMAPSLGQLILFVLPWRAIFLLFAAAGIVVALWMWRRLPETLMPEHRSAPNPRHLAHVFLFVIKERTSFYYILAITLMTASVVTYLSLMPQIFDESFKTPTLLGPVFAGCAVGMALGSTLNARIVERFGSRRISHIALSAFTLTAIVHWLWAMMGQESLISFIVFQTLTMACMSLSTSNFAAIAMEKVGHVAGTAASLQGVTSMVGGALIGSFIGQHWTGDIALLPLGAALCGALAFGFVCLAEKGCLYGRATAS</sequence>
<evidence type="ECO:0000256" key="6">
    <source>
        <dbReference type="ARBA" id="ARBA00022989"/>
    </source>
</evidence>
<proteinExistence type="inferred from homology"/>
<feature type="transmembrane region" description="Helical" evidence="8">
    <location>
        <begin position="85"/>
        <end position="101"/>
    </location>
</feature>
<dbReference type="GO" id="GO:0005886">
    <property type="term" value="C:plasma membrane"/>
    <property type="evidence" value="ECO:0007669"/>
    <property type="project" value="UniProtKB-SubCell"/>
</dbReference>
<keyword evidence="3 8" id="KW-0813">Transport</keyword>
<evidence type="ECO:0000256" key="4">
    <source>
        <dbReference type="ARBA" id="ARBA00022475"/>
    </source>
</evidence>
<feature type="transmembrane region" description="Helical" evidence="8">
    <location>
        <begin position="289"/>
        <end position="314"/>
    </location>
</feature>
<organism evidence="10 11">
    <name type="scientific">Asticcacaulis endophyticus</name>
    <dbReference type="NCBI Taxonomy" id="1395890"/>
    <lineage>
        <taxon>Bacteria</taxon>
        <taxon>Pseudomonadati</taxon>
        <taxon>Pseudomonadota</taxon>
        <taxon>Alphaproteobacteria</taxon>
        <taxon>Caulobacterales</taxon>
        <taxon>Caulobacteraceae</taxon>
        <taxon>Asticcacaulis</taxon>
    </lineage>
</organism>
<dbReference type="PANTHER" id="PTHR43124:SF3">
    <property type="entry name" value="CHLORAMPHENICOL EFFLUX PUMP RV0191"/>
    <property type="match status" value="1"/>
</dbReference>
<comment type="caution">
    <text evidence="8">Lacks conserved residue(s) required for the propagation of feature annotation.</text>
</comment>
<dbReference type="GO" id="GO:1990961">
    <property type="term" value="P:xenobiotic detoxification by transmembrane export across the plasma membrane"/>
    <property type="evidence" value="ECO:0007669"/>
    <property type="project" value="InterPro"/>
</dbReference>
<evidence type="ECO:0000313" key="11">
    <source>
        <dbReference type="Proteomes" id="UP000662572"/>
    </source>
</evidence>
<keyword evidence="8" id="KW-0997">Cell inner membrane</keyword>
<dbReference type="CDD" id="cd17320">
    <property type="entry name" value="MFS_MdfA_MDR_like"/>
    <property type="match status" value="1"/>
</dbReference>
<reference evidence="10" key="2">
    <citation type="submission" date="2020-09" db="EMBL/GenBank/DDBJ databases">
        <authorList>
            <person name="Sun Q."/>
            <person name="Kim S."/>
        </authorList>
    </citation>
    <scope>NUCLEOTIDE SEQUENCE</scope>
    <source>
        <strain evidence="10">KCTC 32296</strain>
    </source>
</reference>
<evidence type="ECO:0000256" key="8">
    <source>
        <dbReference type="RuleBase" id="RU365088"/>
    </source>
</evidence>
<feature type="transmembrane region" description="Helical" evidence="8">
    <location>
        <begin position="263"/>
        <end position="283"/>
    </location>
</feature>
<dbReference type="Pfam" id="PF07690">
    <property type="entry name" value="MFS_1"/>
    <property type="match status" value="1"/>
</dbReference>
<feature type="transmembrane region" description="Helical" evidence="8">
    <location>
        <begin position="122"/>
        <end position="142"/>
    </location>
</feature>
<comment type="caution">
    <text evidence="10">The sequence shown here is derived from an EMBL/GenBank/DDBJ whole genome shotgun (WGS) entry which is preliminary data.</text>
</comment>
<keyword evidence="5 8" id="KW-0812">Transmembrane</keyword>
<keyword evidence="7 8" id="KW-0472">Membrane</keyword>
<evidence type="ECO:0000256" key="2">
    <source>
        <dbReference type="ARBA" id="ARBA00006236"/>
    </source>
</evidence>
<feature type="transmembrane region" description="Helical" evidence="8">
    <location>
        <begin position="30"/>
        <end position="48"/>
    </location>
</feature>
<evidence type="ECO:0000256" key="5">
    <source>
        <dbReference type="ARBA" id="ARBA00022692"/>
    </source>
</evidence>
<dbReference type="PROSITE" id="PS50850">
    <property type="entry name" value="MFS"/>
    <property type="match status" value="1"/>
</dbReference>
<dbReference type="InterPro" id="IPR011701">
    <property type="entry name" value="MFS"/>
</dbReference>
<dbReference type="AlphaFoldDB" id="A0A918PUV1"/>
<dbReference type="PANTHER" id="PTHR43124">
    <property type="entry name" value="PURINE EFFLUX PUMP PBUE"/>
    <property type="match status" value="1"/>
</dbReference>
<dbReference type="Gene3D" id="1.20.1720.10">
    <property type="entry name" value="Multidrug resistance protein D"/>
    <property type="match status" value="1"/>
</dbReference>
<dbReference type="Proteomes" id="UP000662572">
    <property type="component" value="Unassembled WGS sequence"/>
</dbReference>
<feature type="transmembrane region" description="Helical" evidence="8">
    <location>
        <begin position="199"/>
        <end position="220"/>
    </location>
</feature>
<feature type="transmembrane region" description="Helical" evidence="8">
    <location>
        <begin position="60"/>
        <end position="79"/>
    </location>
</feature>
<comment type="similarity">
    <text evidence="2 8">Belongs to the major facilitator superfamily. Bcr/CmlA family.</text>
</comment>
<dbReference type="InterPro" id="IPR036259">
    <property type="entry name" value="MFS_trans_sf"/>
</dbReference>
<feature type="transmembrane region" description="Helical" evidence="8">
    <location>
        <begin position="148"/>
        <end position="165"/>
    </location>
</feature>
<dbReference type="InterPro" id="IPR050189">
    <property type="entry name" value="MFS_Efflux_Transporters"/>
</dbReference>
<comment type="subcellular location">
    <subcellularLocation>
        <location evidence="8">Cell inner membrane</location>
        <topology evidence="8">Multi-pass membrane protein</topology>
    </subcellularLocation>
    <subcellularLocation>
        <location evidence="1">Cell membrane</location>
        <topology evidence="1">Multi-pass membrane protein</topology>
    </subcellularLocation>
</comment>
<evidence type="ECO:0000256" key="1">
    <source>
        <dbReference type="ARBA" id="ARBA00004651"/>
    </source>
</evidence>
<dbReference type="SUPFAM" id="SSF103473">
    <property type="entry name" value="MFS general substrate transporter"/>
    <property type="match status" value="1"/>
</dbReference>
<dbReference type="EMBL" id="BMZB01000001">
    <property type="protein sequence ID" value="GGZ24015.1"/>
    <property type="molecule type" value="Genomic_DNA"/>
</dbReference>
<gene>
    <name evidence="10" type="ORF">GCM10011273_06410</name>
</gene>
<evidence type="ECO:0000259" key="9">
    <source>
        <dbReference type="PROSITE" id="PS50850"/>
    </source>
</evidence>
<dbReference type="GO" id="GO:0042910">
    <property type="term" value="F:xenobiotic transmembrane transporter activity"/>
    <property type="evidence" value="ECO:0007669"/>
    <property type="project" value="InterPro"/>
</dbReference>
<keyword evidence="4" id="KW-1003">Cell membrane</keyword>
<feature type="domain" description="Major facilitator superfamily (MFS) profile" evidence="9">
    <location>
        <begin position="1"/>
        <end position="376"/>
    </location>
</feature>
<evidence type="ECO:0000256" key="7">
    <source>
        <dbReference type="ARBA" id="ARBA00023136"/>
    </source>
</evidence>
<dbReference type="NCBIfam" id="TIGR00710">
    <property type="entry name" value="efflux_Bcr_CflA"/>
    <property type="match status" value="1"/>
</dbReference>
<dbReference type="InterPro" id="IPR004812">
    <property type="entry name" value="Efflux_drug-R_Bcr/CmlA"/>
</dbReference>
<feature type="transmembrane region" description="Helical" evidence="8">
    <location>
        <begin position="232"/>
        <end position="251"/>
    </location>
</feature>
<reference evidence="10" key="1">
    <citation type="journal article" date="2014" name="Int. J. Syst. Evol. Microbiol.">
        <title>Complete genome sequence of Corynebacterium casei LMG S-19264T (=DSM 44701T), isolated from a smear-ripened cheese.</title>
        <authorList>
            <consortium name="US DOE Joint Genome Institute (JGI-PGF)"/>
            <person name="Walter F."/>
            <person name="Albersmeier A."/>
            <person name="Kalinowski J."/>
            <person name="Ruckert C."/>
        </authorList>
    </citation>
    <scope>NUCLEOTIDE SEQUENCE</scope>
    <source>
        <strain evidence="10">KCTC 32296</strain>
    </source>
</reference>
<protein>
    <recommendedName>
        <fullName evidence="8">Bcr/CflA family efflux transporter</fullName>
    </recommendedName>
</protein>
<evidence type="ECO:0000256" key="3">
    <source>
        <dbReference type="ARBA" id="ARBA00022448"/>
    </source>
</evidence>
<keyword evidence="6 8" id="KW-1133">Transmembrane helix</keyword>
<feature type="transmembrane region" description="Helical" evidence="8">
    <location>
        <begin position="352"/>
        <end position="373"/>
    </location>
</feature>
<dbReference type="InterPro" id="IPR020846">
    <property type="entry name" value="MFS_dom"/>
</dbReference>
<name>A0A918PUV1_9CAUL</name>
<accession>A0A918PUV1</accession>
<feature type="transmembrane region" description="Helical" evidence="8">
    <location>
        <begin position="326"/>
        <end position="346"/>
    </location>
</feature>
<keyword evidence="11" id="KW-1185">Reference proteome</keyword>